<reference evidence="1 2" key="1">
    <citation type="submission" date="2016-04" db="EMBL/GenBank/DDBJ databases">
        <title>A degradative enzymes factory behind the ericoid mycorrhizal symbiosis.</title>
        <authorList>
            <consortium name="DOE Joint Genome Institute"/>
            <person name="Martino E."/>
            <person name="Morin E."/>
            <person name="Grelet G."/>
            <person name="Kuo A."/>
            <person name="Kohler A."/>
            <person name="Daghino S."/>
            <person name="Barry K."/>
            <person name="Choi C."/>
            <person name="Cichocki N."/>
            <person name="Clum A."/>
            <person name="Copeland A."/>
            <person name="Hainaut M."/>
            <person name="Haridas S."/>
            <person name="Labutti K."/>
            <person name="Lindquist E."/>
            <person name="Lipzen A."/>
            <person name="Khouja H.-R."/>
            <person name="Murat C."/>
            <person name="Ohm R."/>
            <person name="Olson A."/>
            <person name="Spatafora J."/>
            <person name="Veneault-Fourrey C."/>
            <person name="Henrissat B."/>
            <person name="Grigoriev I."/>
            <person name="Martin F."/>
            <person name="Perotto S."/>
        </authorList>
    </citation>
    <scope>NUCLEOTIDE SEQUENCE [LARGE SCALE GENOMIC DNA]</scope>
    <source>
        <strain evidence="1 2">F</strain>
    </source>
</reference>
<name>A0A2J6RB50_HYAVF</name>
<keyword evidence="2" id="KW-1185">Reference proteome</keyword>
<evidence type="ECO:0000313" key="2">
    <source>
        <dbReference type="Proteomes" id="UP000235786"/>
    </source>
</evidence>
<dbReference type="AlphaFoldDB" id="A0A2J6RB50"/>
<proteinExistence type="predicted"/>
<evidence type="ECO:0000313" key="1">
    <source>
        <dbReference type="EMBL" id="PMD35744.1"/>
    </source>
</evidence>
<accession>A0A2J6RB50</accession>
<dbReference type="Proteomes" id="UP000235786">
    <property type="component" value="Unassembled WGS sequence"/>
</dbReference>
<dbReference type="EMBL" id="KZ613952">
    <property type="protein sequence ID" value="PMD35744.1"/>
    <property type="molecule type" value="Genomic_DNA"/>
</dbReference>
<protein>
    <submittedName>
        <fullName evidence="1">Uncharacterized protein</fullName>
    </submittedName>
</protein>
<organism evidence="1 2">
    <name type="scientific">Hyaloscypha variabilis (strain UAMH 11265 / GT02V1 / F)</name>
    <name type="common">Meliniomyces variabilis</name>
    <dbReference type="NCBI Taxonomy" id="1149755"/>
    <lineage>
        <taxon>Eukaryota</taxon>
        <taxon>Fungi</taxon>
        <taxon>Dikarya</taxon>
        <taxon>Ascomycota</taxon>
        <taxon>Pezizomycotina</taxon>
        <taxon>Leotiomycetes</taxon>
        <taxon>Helotiales</taxon>
        <taxon>Hyaloscyphaceae</taxon>
        <taxon>Hyaloscypha</taxon>
        <taxon>Hyaloscypha variabilis</taxon>
    </lineage>
</organism>
<gene>
    <name evidence="1" type="ORF">L207DRAFT_570222</name>
</gene>
<sequence>MHIPFLYSINPASTLGQPPIVTTLYDSNSNTSDRLLELPRDDIPEISHSIVKSDLVGLSAVTKPDILLRNSHSTHSAAPHDISVLTERSIPTSQGCNATLEIFDMHQLPAQQASVNGFLLRSTHSETFPYPGHEARDYPPDSPSQFSNNLIAKKRTPSRAYSNVLVALGRSSWQK</sequence>